<evidence type="ECO:0000259" key="7">
    <source>
        <dbReference type="PROSITE" id="PS50045"/>
    </source>
</evidence>
<dbReference type="FunFam" id="3.40.50.300:FF:000006">
    <property type="entry name" value="DNA-binding transcriptional regulator NtrC"/>
    <property type="match status" value="1"/>
</dbReference>
<dbReference type="EMBL" id="CP000749">
    <property type="protein sequence ID" value="ABR70135.1"/>
    <property type="molecule type" value="Genomic_DNA"/>
</dbReference>
<organism evidence="8">
    <name type="scientific">Marinomonas sp. (strain MWYL1)</name>
    <dbReference type="NCBI Taxonomy" id="400668"/>
    <lineage>
        <taxon>Bacteria</taxon>
        <taxon>Pseudomonadati</taxon>
        <taxon>Pseudomonadota</taxon>
        <taxon>Gammaproteobacteria</taxon>
        <taxon>Oceanospirillales</taxon>
        <taxon>Oceanospirillaceae</taxon>
        <taxon>Marinomonas</taxon>
    </lineage>
</organism>
<dbReference type="Pfam" id="PF25601">
    <property type="entry name" value="AAA_lid_14"/>
    <property type="match status" value="1"/>
</dbReference>
<evidence type="ECO:0000256" key="4">
    <source>
        <dbReference type="ARBA" id="ARBA00023125"/>
    </source>
</evidence>
<proteinExistence type="predicted"/>
<evidence type="ECO:0000256" key="2">
    <source>
        <dbReference type="ARBA" id="ARBA00022840"/>
    </source>
</evidence>
<keyword evidence="6" id="KW-0804">Transcription</keyword>
<evidence type="ECO:0000256" key="5">
    <source>
        <dbReference type="ARBA" id="ARBA00023159"/>
    </source>
</evidence>
<protein>
    <submittedName>
        <fullName evidence="8">Sigma54 specific transcriptional regulator, Fis family</fullName>
    </submittedName>
</protein>
<dbReference type="PROSITE" id="PS00675">
    <property type="entry name" value="SIGMA54_INTERACT_1"/>
    <property type="match status" value="1"/>
</dbReference>
<dbReference type="InterPro" id="IPR027417">
    <property type="entry name" value="P-loop_NTPase"/>
</dbReference>
<dbReference type="InterPro" id="IPR003018">
    <property type="entry name" value="GAF"/>
</dbReference>
<keyword evidence="5" id="KW-0010">Activator</keyword>
<dbReference type="Gene3D" id="3.30.450.40">
    <property type="match status" value="1"/>
</dbReference>
<dbReference type="SUPFAM" id="SSF46689">
    <property type="entry name" value="Homeodomain-like"/>
    <property type="match status" value="1"/>
</dbReference>
<dbReference type="InterPro" id="IPR009057">
    <property type="entry name" value="Homeodomain-like_sf"/>
</dbReference>
<dbReference type="Gene3D" id="1.10.10.60">
    <property type="entry name" value="Homeodomain-like"/>
    <property type="match status" value="1"/>
</dbReference>
<dbReference type="GO" id="GO:0006355">
    <property type="term" value="P:regulation of DNA-templated transcription"/>
    <property type="evidence" value="ECO:0007669"/>
    <property type="project" value="InterPro"/>
</dbReference>
<dbReference type="PANTHER" id="PTHR32071:SF117">
    <property type="entry name" value="PTS-DEPENDENT DIHYDROXYACETONE KINASE OPERON REGULATORY PROTEIN-RELATED"/>
    <property type="match status" value="1"/>
</dbReference>
<dbReference type="GO" id="GO:0003677">
    <property type="term" value="F:DNA binding"/>
    <property type="evidence" value="ECO:0007669"/>
    <property type="project" value="UniProtKB-KW"/>
</dbReference>
<dbReference type="Gene3D" id="3.40.50.300">
    <property type="entry name" value="P-loop containing nucleotide triphosphate hydrolases"/>
    <property type="match status" value="1"/>
</dbReference>
<dbReference type="InterPro" id="IPR025944">
    <property type="entry name" value="Sigma_54_int_dom_CS"/>
</dbReference>
<reference evidence="8" key="1">
    <citation type="submission" date="2007-06" db="EMBL/GenBank/DDBJ databases">
        <title>Complete sequence of Marinomonas sp. MWYL1.</title>
        <authorList>
            <consortium name="US DOE Joint Genome Institute"/>
            <person name="Copeland A."/>
            <person name="Lucas S."/>
            <person name="Lapidus A."/>
            <person name="Barry K."/>
            <person name="Glavina del Rio T."/>
            <person name="Dalin E."/>
            <person name="Tice H."/>
            <person name="Pitluck S."/>
            <person name="Kiss H."/>
            <person name="Brettin T."/>
            <person name="Bruce D."/>
            <person name="Detter J.C."/>
            <person name="Han C."/>
            <person name="Schmutz J."/>
            <person name="Larimer F."/>
            <person name="Land M."/>
            <person name="Hauser L."/>
            <person name="Kyrpides N."/>
            <person name="Kim E."/>
            <person name="Johnston A.W.B."/>
            <person name="Todd J.D."/>
            <person name="Rogers R."/>
            <person name="Wexler M."/>
            <person name="Bond P.L."/>
            <person name="Li Y."/>
            <person name="Richardson P."/>
        </authorList>
    </citation>
    <scope>NUCLEOTIDE SEQUENCE [LARGE SCALE GENOMIC DNA]</scope>
    <source>
        <strain evidence="8">MWYL1</strain>
    </source>
</reference>
<dbReference type="SMART" id="SM00382">
    <property type="entry name" value="AAA"/>
    <property type="match status" value="1"/>
</dbReference>
<dbReference type="HOGENOM" id="CLU_000445_95_4_6"/>
<keyword evidence="3" id="KW-0805">Transcription regulation</keyword>
<dbReference type="Gene3D" id="1.10.8.60">
    <property type="match status" value="1"/>
</dbReference>
<dbReference type="OrthoDB" id="9804019at2"/>
<feature type="domain" description="Sigma-54 factor interaction" evidence="7">
    <location>
        <begin position="194"/>
        <end position="423"/>
    </location>
</feature>
<dbReference type="PROSITE" id="PS50045">
    <property type="entry name" value="SIGMA54_INTERACT_4"/>
    <property type="match status" value="1"/>
</dbReference>
<dbReference type="PANTHER" id="PTHR32071">
    <property type="entry name" value="TRANSCRIPTIONAL REGULATORY PROTEIN"/>
    <property type="match status" value="1"/>
</dbReference>
<dbReference type="CDD" id="cd00009">
    <property type="entry name" value="AAA"/>
    <property type="match status" value="1"/>
</dbReference>
<gene>
    <name evidence="8" type="ordered locus">Mmwyl1_1206</name>
</gene>
<dbReference type="KEGG" id="mmw:Mmwyl1_1206"/>
<dbReference type="InterPro" id="IPR025943">
    <property type="entry name" value="Sigma_54_int_dom_ATP-bd_2"/>
</dbReference>
<dbReference type="InterPro" id="IPR003593">
    <property type="entry name" value="AAA+_ATPase"/>
</dbReference>
<dbReference type="AlphaFoldDB" id="A6VUK6"/>
<dbReference type="InterPro" id="IPR025662">
    <property type="entry name" value="Sigma_54_int_dom_ATP-bd_1"/>
</dbReference>
<dbReference type="PROSITE" id="PS00688">
    <property type="entry name" value="SIGMA54_INTERACT_3"/>
    <property type="match status" value="1"/>
</dbReference>
<dbReference type="PROSITE" id="PS00676">
    <property type="entry name" value="SIGMA54_INTERACT_2"/>
    <property type="match status" value="1"/>
</dbReference>
<dbReference type="SUPFAM" id="SSF55781">
    <property type="entry name" value="GAF domain-like"/>
    <property type="match status" value="1"/>
</dbReference>
<evidence type="ECO:0000256" key="3">
    <source>
        <dbReference type="ARBA" id="ARBA00023015"/>
    </source>
</evidence>
<evidence type="ECO:0000256" key="6">
    <source>
        <dbReference type="ARBA" id="ARBA00023163"/>
    </source>
</evidence>
<keyword evidence="2" id="KW-0067">ATP-binding</keyword>
<dbReference type="STRING" id="400668.Mmwyl1_1206"/>
<keyword evidence="4" id="KW-0238">DNA-binding</keyword>
<dbReference type="Pfam" id="PF00158">
    <property type="entry name" value="Sigma54_activat"/>
    <property type="match status" value="1"/>
</dbReference>
<evidence type="ECO:0000256" key="1">
    <source>
        <dbReference type="ARBA" id="ARBA00022741"/>
    </source>
</evidence>
<dbReference type="eggNOG" id="COG3829">
    <property type="taxonomic scope" value="Bacteria"/>
</dbReference>
<evidence type="ECO:0000313" key="8">
    <source>
        <dbReference type="EMBL" id="ABR70135.1"/>
    </source>
</evidence>
<dbReference type="SUPFAM" id="SSF52540">
    <property type="entry name" value="P-loop containing nucleoside triphosphate hydrolases"/>
    <property type="match status" value="1"/>
</dbReference>
<dbReference type="InterPro" id="IPR029016">
    <property type="entry name" value="GAF-like_dom_sf"/>
</dbReference>
<name>A6VUK6_MARMS</name>
<dbReference type="InterPro" id="IPR002078">
    <property type="entry name" value="Sigma_54_int"/>
</dbReference>
<accession>A6VUK6</accession>
<keyword evidence="1" id="KW-0547">Nucleotide-binding</keyword>
<sequence length="516" mass="57705">MNNWLKSAAELVVIRSTAQLLSTFTQVLDSELGCRGVYVLTPSADGRFVESSMNDSRQLSWSVSDFDNPFAHVIHSGKVMILRNSELLYWLTNDSFADLIGCTDETVNVIILPMLSKDGQLQAILVLKTDSYSNYDVDSDENFLGLLSVCANHLQLLNDMEAKKRKSQLLSESLIEVEQGKKKNHLLDGLANVLIGQSDVMKSLREQVTIAASSRLSVMIQGETGTGKELVSRAVHDLSSRSKANFVAINCAAIPEHLLESELFGYVKGAFSGADKSKKGLLADADGGTLFLDEIGDMPLALQAKLLRVLESHKYRPVGSEKELDSNFRLVVATHLNLKQQVLDNKFRKDLYYRLYQYPITLPRLKDRKSDIEKLSAHFVEQYNAKHKSSVRGLHYKAMDCLLDYDFPGNVRELKHLIEYGAAQTQNGEQIELAYIQLKLDSEMASSSQPEPKNRALVELSTIRDLKVAVREYESNIIAARLREFDGDRGRTAESLGIPKRTLADKCLKLEISIND</sequence>
<dbReference type="GO" id="GO:0005524">
    <property type="term" value="F:ATP binding"/>
    <property type="evidence" value="ECO:0007669"/>
    <property type="project" value="UniProtKB-KW"/>
</dbReference>
<dbReference type="InterPro" id="IPR058031">
    <property type="entry name" value="AAA_lid_NorR"/>
</dbReference>
<dbReference type="Pfam" id="PF01590">
    <property type="entry name" value="GAF"/>
    <property type="match status" value="1"/>
</dbReference>